<evidence type="ECO:0000313" key="2">
    <source>
        <dbReference type="EMBL" id="SHL27762.1"/>
    </source>
</evidence>
<feature type="transmembrane region" description="Helical" evidence="1">
    <location>
        <begin position="103"/>
        <end position="124"/>
    </location>
</feature>
<evidence type="ECO:0000313" key="3">
    <source>
        <dbReference type="Proteomes" id="UP000184388"/>
    </source>
</evidence>
<dbReference type="AlphaFoldDB" id="A0A9X8QQG4"/>
<accession>A0A9X8QQG4</accession>
<dbReference type="EMBL" id="FRBK01000003">
    <property type="protein sequence ID" value="SHL27762.1"/>
    <property type="molecule type" value="Genomic_DNA"/>
</dbReference>
<gene>
    <name evidence="2" type="ORF">SAMN05216268_103447</name>
</gene>
<dbReference type="Proteomes" id="UP000184388">
    <property type="component" value="Unassembled WGS sequence"/>
</dbReference>
<comment type="caution">
    <text evidence="2">The sequence shown here is derived from an EMBL/GenBank/DDBJ whole genome shotgun (WGS) entry which is preliminary data.</text>
</comment>
<organism evidence="2 3">
    <name type="scientific">Streptomyces yunnanensis</name>
    <dbReference type="NCBI Taxonomy" id="156453"/>
    <lineage>
        <taxon>Bacteria</taxon>
        <taxon>Bacillati</taxon>
        <taxon>Actinomycetota</taxon>
        <taxon>Actinomycetes</taxon>
        <taxon>Kitasatosporales</taxon>
        <taxon>Streptomycetaceae</taxon>
        <taxon>Streptomyces</taxon>
    </lineage>
</organism>
<keyword evidence="1" id="KW-0812">Transmembrane</keyword>
<feature type="transmembrane region" description="Helical" evidence="1">
    <location>
        <begin position="21"/>
        <end position="43"/>
    </location>
</feature>
<reference evidence="3" key="1">
    <citation type="submission" date="2016-11" db="EMBL/GenBank/DDBJ databases">
        <authorList>
            <person name="Jaros S."/>
            <person name="Januszkiewicz K."/>
            <person name="Wedrychowicz H."/>
        </authorList>
    </citation>
    <scope>NUCLEOTIDE SEQUENCE [LARGE SCALE GENOMIC DNA]</scope>
    <source>
        <strain evidence="3">CGMCC 4.3555</strain>
    </source>
</reference>
<sequence>MIRTTPSAALSDAPPATWRRWTALGVPGLVALGTALALLQGTAFAHDTFHDCHYFGPSLRMHIAAWAGLACGLAAPMLYVALCRGAARRGWDHTATRASGLALAVLILGVLPLLLEMFGVWVLYAPDPSGGYDCSGLAVLGPAALPAG</sequence>
<proteinExistence type="predicted"/>
<protein>
    <submittedName>
        <fullName evidence="2">Uncharacterized protein</fullName>
    </submittedName>
</protein>
<name>A0A9X8QQG4_9ACTN</name>
<keyword evidence="1" id="KW-0472">Membrane</keyword>
<evidence type="ECO:0000256" key="1">
    <source>
        <dbReference type="SAM" id="Phobius"/>
    </source>
</evidence>
<keyword evidence="1" id="KW-1133">Transmembrane helix</keyword>
<feature type="transmembrane region" description="Helical" evidence="1">
    <location>
        <begin position="63"/>
        <end position="82"/>
    </location>
</feature>